<dbReference type="Proteomes" id="UP000310760">
    <property type="component" value="Unassembled WGS sequence"/>
</dbReference>
<dbReference type="RefSeq" id="WP_135952797.1">
    <property type="nucleotide sequence ID" value="NZ_CAOOJZ010000106.1"/>
</dbReference>
<accession>A0A4S2FAH6</accession>
<name>A0A4S2FAH6_9BACT</name>
<protein>
    <recommendedName>
        <fullName evidence="2">DUF4988 domain-containing protein</fullName>
    </recommendedName>
</protein>
<organism evidence="3 4">
    <name type="scientific">Phocaeicola sartorii</name>
    <dbReference type="NCBI Taxonomy" id="671267"/>
    <lineage>
        <taxon>Bacteria</taxon>
        <taxon>Pseudomonadati</taxon>
        <taxon>Bacteroidota</taxon>
        <taxon>Bacteroidia</taxon>
        <taxon>Bacteroidales</taxon>
        <taxon>Bacteroidaceae</taxon>
        <taxon>Phocaeicola</taxon>
    </lineage>
</organism>
<dbReference type="Pfam" id="PF16378">
    <property type="entry name" value="DUF4988"/>
    <property type="match status" value="1"/>
</dbReference>
<evidence type="ECO:0000256" key="1">
    <source>
        <dbReference type="SAM" id="SignalP"/>
    </source>
</evidence>
<feature type="domain" description="DUF4988" evidence="2">
    <location>
        <begin position="34"/>
        <end position="240"/>
    </location>
</feature>
<reference evidence="3 4" key="1">
    <citation type="submission" date="2019-04" db="EMBL/GenBank/DDBJ databases">
        <title>Microbes associate with the intestines of laboratory mice.</title>
        <authorList>
            <person name="Navarre W."/>
            <person name="Wong E."/>
            <person name="Huang K."/>
            <person name="Tropini C."/>
            <person name="Ng K."/>
            <person name="Yu B."/>
        </authorList>
    </citation>
    <scope>NUCLEOTIDE SEQUENCE [LARGE SCALE GENOMIC DNA]</scope>
    <source>
        <strain evidence="3 4">NM22_B1</strain>
    </source>
</reference>
<dbReference type="EMBL" id="SRYJ01000088">
    <property type="protein sequence ID" value="TGY66186.1"/>
    <property type="molecule type" value="Genomic_DNA"/>
</dbReference>
<feature type="signal peptide" evidence="1">
    <location>
        <begin position="1"/>
        <end position="25"/>
    </location>
</feature>
<evidence type="ECO:0000259" key="2">
    <source>
        <dbReference type="Pfam" id="PF16378"/>
    </source>
</evidence>
<evidence type="ECO:0000313" key="4">
    <source>
        <dbReference type="Proteomes" id="UP000310760"/>
    </source>
</evidence>
<keyword evidence="1" id="KW-0732">Signal</keyword>
<dbReference type="InterPro" id="IPR032149">
    <property type="entry name" value="DUF4988"/>
</dbReference>
<gene>
    <name evidence="3" type="ORF">E5339_20995</name>
</gene>
<sequence>MKNAFRFLCIAALAGCTLMIVPSCSDDYDDSEIKERLDKVENRVTALEKWCSIINSEIASLKRLITALENKDYVTGVETLENGYKITFSKSGSITIQNGKDGGDGEDGKDGLDGYTPIIGVAKHTDGLYYWTTQAKDGKTNWLTDVDGNMIRTTGNDGVDGSSGNNAPTPIMKTGIELGNDYIPDAVYLSVDSGESWKKVSGDRGEQGVQGPKGDSLFKNVDNSNDDYVIFTLQDGTPIEISKWFASSQEPVPTGIIILDYTTMPIVKGGQAQIKLRVNPSGFKVTKENIELDVWNSDTYFLDDKNNMSRASYVTPSDYYELVKIEPDKNTTNEELEGQWIATIQSKGVGNYRNLSELSLVVNYTDSKGDVQRISCPQSILVETVPTVEEGIAFSYSKVQTIYTTETNINPYMLFTNFKFYKNTEGEIWHYNMKLIAEVKTELDESLLTADTESLYDKHYISFTPNMEASIWKELTEGKTKKASSSAKIKLIDFAGCCKELDLPIVYCPSNINLNLKLSAKEVNKYYQKTSESYFINIGNELAEYGLVQDVISELTMRVIQGFTEDDSWMEYHFPMVIEEMGICTGKIFNPILGFHVYKEAIPGTRNYEPYDETLPTITIGITSIAQELVTPFSLVALNIKLYMEIIE</sequence>
<comment type="caution">
    <text evidence="3">The sequence shown here is derived from an EMBL/GenBank/DDBJ whole genome shotgun (WGS) entry which is preliminary data.</text>
</comment>
<dbReference type="AlphaFoldDB" id="A0A4S2FAH6"/>
<proteinExistence type="predicted"/>
<feature type="chain" id="PRO_5020975248" description="DUF4988 domain-containing protein" evidence="1">
    <location>
        <begin position="26"/>
        <end position="648"/>
    </location>
</feature>
<evidence type="ECO:0000313" key="3">
    <source>
        <dbReference type="EMBL" id="TGY66186.1"/>
    </source>
</evidence>